<dbReference type="PATRIC" id="fig|1137280.3.peg.2467"/>
<evidence type="ECO:0000313" key="3">
    <source>
        <dbReference type="Proteomes" id="UP000035057"/>
    </source>
</evidence>
<dbReference type="STRING" id="1137280.D777_02650"/>
<dbReference type="Proteomes" id="UP000035057">
    <property type="component" value="Unassembled WGS sequence"/>
</dbReference>
<comment type="caution">
    <text evidence="2">The sequence shown here is derived from an EMBL/GenBank/DDBJ whole genome shotgun (WGS) entry which is preliminary data.</text>
</comment>
<proteinExistence type="predicted"/>
<evidence type="ECO:0000313" key="2">
    <source>
        <dbReference type="EMBL" id="KEF30708.1"/>
    </source>
</evidence>
<sequence>MEQSEVQALADKLDKLIERCQKLEQDNATLRELQDDWNRERAQLMHKNDLAKNKIEAMIGRLRALEHH</sequence>
<gene>
    <name evidence="2" type="ORF">D777_02650</name>
</gene>
<dbReference type="InterPro" id="IPR012662">
    <property type="entry name" value="CHP02449"/>
</dbReference>
<dbReference type="InterPro" id="IPR015988">
    <property type="entry name" value="STAT_TF_CC"/>
</dbReference>
<accession>A0A072N1A5</accession>
<reference evidence="2 3" key="1">
    <citation type="submission" date="2012-12" db="EMBL/GenBank/DDBJ databases">
        <title>Genome assembly of Marinobacter sp. AK21.</title>
        <authorList>
            <person name="Khatri I."/>
            <person name="Kumar R."/>
            <person name="Vaidya B."/>
            <person name="Subramanian S."/>
            <person name="Pinnaka A."/>
        </authorList>
    </citation>
    <scope>NUCLEOTIDE SEQUENCE [LARGE SCALE GENOMIC DNA]</scope>
    <source>
        <strain evidence="2 3">AK21</strain>
    </source>
</reference>
<dbReference type="SUPFAM" id="SSF47655">
    <property type="entry name" value="STAT"/>
    <property type="match status" value="1"/>
</dbReference>
<dbReference type="RefSeq" id="WP_036132578.1">
    <property type="nucleotide sequence ID" value="NZ_ANIE01000007.1"/>
</dbReference>
<dbReference type="NCBIfam" id="TIGR02449">
    <property type="entry name" value="TIGR02449 family protein"/>
    <property type="match status" value="1"/>
</dbReference>
<dbReference type="AlphaFoldDB" id="A0A072N1A5"/>
<feature type="coiled-coil region" evidence="1">
    <location>
        <begin position="6"/>
        <end position="40"/>
    </location>
</feature>
<dbReference type="OrthoDB" id="6120894at2"/>
<protein>
    <recommendedName>
        <fullName evidence="4">TIGR02449 family protein</fullName>
    </recommendedName>
</protein>
<name>A0A072N1A5_9GAMM</name>
<evidence type="ECO:0000256" key="1">
    <source>
        <dbReference type="SAM" id="Coils"/>
    </source>
</evidence>
<organism evidence="2 3">
    <name type="scientific">Marinobacter nitratireducens</name>
    <dbReference type="NCBI Taxonomy" id="1137280"/>
    <lineage>
        <taxon>Bacteria</taxon>
        <taxon>Pseudomonadati</taxon>
        <taxon>Pseudomonadota</taxon>
        <taxon>Gammaproteobacteria</taxon>
        <taxon>Pseudomonadales</taxon>
        <taxon>Marinobacteraceae</taxon>
        <taxon>Marinobacter</taxon>
    </lineage>
</organism>
<dbReference type="EMBL" id="ANIE01000007">
    <property type="protein sequence ID" value="KEF30708.1"/>
    <property type="molecule type" value="Genomic_DNA"/>
</dbReference>
<keyword evidence="1" id="KW-0175">Coiled coil</keyword>
<dbReference type="GO" id="GO:0006355">
    <property type="term" value="P:regulation of DNA-templated transcription"/>
    <property type="evidence" value="ECO:0007669"/>
    <property type="project" value="InterPro"/>
</dbReference>
<keyword evidence="3" id="KW-1185">Reference proteome</keyword>
<evidence type="ECO:0008006" key="4">
    <source>
        <dbReference type="Google" id="ProtNLM"/>
    </source>
</evidence>
<dbReference type="GO" id="GO:0007165">
    <property type="term" value="P:signal transduction"/>
    <property type="evidence" value="ECO:0007669"/>
    <property type="project" value="InterPro"/>
</dbReference>